<dbReference type="CDD" id="cd06261">
    <property type="entry name" value="TM_PBP2"/>
    <property type="match status" value="1"/>
</dbReference>
<keyword evidence="2 7" id="KW-0813">Transport</keyword>
<evidence type="ECO:0000259" key="8">
    <source>
        <dbReference type="PROSITE" id="PS50928"/>
    </source>
</evidence>
<evidence type="ECO:0000313" key="10">
    <source>
        <dbReference type="Proteomes" id="UP000000503"/>
    </source>
</evidence>
<name>F8EZW5_GRAC1</name>
<feature type="transmembrane region" description="Helical" evidence="7">
    <location>
        <begin position="246"/>
        <end position="265"/>
    </location>
</feature>
<organism evidence="9 10">
    <name type="scientific">Gracilinema caldarium (strain ATCC 51460 / DSM 7334 / H1)</name>
    <name type="common">Treponema caldarium</name>
    <dbReference type="NCBI Taxonomy" id="744872"/>
    <lineage>
        <taxon>Bacteria</taxon>
        <taxon>Pseudomonadati</taxon>
        <taxon>Spirochaetota</taxon>
        <taxon>Spirochaetia</taxon>
        <taxon>Spirochaetales</taxon>
        <taxon>Breznakiellaceae</taxon>
        <taxon>Gracilinema</taxon>
    </lineage>
</organism>
<feature type="domain" description="ABC transmembrane type-1" evidence="8">
    <location>
        <begin position="76"/>
        <end position="267"/>
    </location>
</feature>
<evidence type="ECO:0000256" key="6">
    <source>
        <dbReference type="ARBA" id="ARBA00023136"/>
    </source>
</evidence>
<evidence type="ECO:0000256" key="4">
    <source>
        <dbReference type="ARBA" id="ARBA00022692"/>
    </source>
</evidence>
<sequence length="282" mass="31030">MMKSNSSQRYLRHVIQTSFCIILSLVVLIPIYMGFVGGLKSNGQLLTDPVGLPNPPYYENYINLLNGTLGTFWRSLFNSVLVAVGTVGITLVVCVLAAFALARVRFHGRELIKNYFMLGLLFPLAVAILPLYLQVKNLNLLDNYLGVILPQVAFQIPMTVLLLRGFFLGIPQDLEDACAIDGYGPLGFLVNMIIPLSTPILATSSIIVLVSSWNNFFLPLLVFNNEIRYTLPMGVMNFQGQHAADWNMILAYLSLAIIPAILLFITSQKYIVAGLTGGAIKG</sequence>
<keyword evidence="4 7" id="KW-0812">Transmembrane</keyword>
<dbReference type="STRING" id="744872.Spica_0312"/>
<dbReference type="GO" id="GO:0005886">
    <property type="term" value="C:plasma membrane"/>
    <property type="evidence" value="ECO:0007669"/>
    <property type="project" value="UniProtKB-SubCell"/>
</dbReference>
<dbReference type="GO" id="GO:0055085">
    <property type="term" value="P:transmembrane transport"/>
    <property type="evidence" value="ECO:0007669"/>
    <property type="project" value="InterPro"/>
</dbReference>
<gene>
    <name evidence="9" type="ordered locus">Spica_0312</name>
</gene>
<keyword evidence="6 7" id="KW-0472">Membrane</keyword>
<dbReference type="InterPro" id="IPR035906">
    <property type="entry name" value="MetI-like_sf"/>
</dbReference>
<comment type="similarity">
    <text evidence="7">Belongs to the binding-protein-dependent transport system permease family.</text>
</comment>
<dbReference type="PANTHER" id="PTHR43744">
    <property type="entry name" value="ABC TRANSPORTER PERMEASE PROTEIN MG189-RELATED-RELATED"/>
    <property type="match status" value="1"/>
</dbReference>
<feature type="transmembrane region" description="Helical" evidence="7">
    <location>
        <begin position="80"/>
        <end position="102"/>
    </location>
</feature>
<keyword evidence="3" id="KW-1003">Cell membrane</keyword>
<dbReference type="PROSITE" id="PS50928">
    <property type="entry name" value="ABC_TM1"/>
    <property type="match status" value="1"/>
</dbReference>
<proteinExistence type="inferred from homology"/>
<evidence type="ECO:0000256" key="2">
    <source>
        <dbReference type="ARBA" id="ARBA00022448"/>
    </source>
</evidence>
<evidence type="ECO:0000256" key="5">
    <source>
        <dbReference type="ARBA" id="ARBA00022989"/>
    </source>
</evidence>
<dbReference type="Gene3D" id="1.10.3720.10">
    <property type="entry name" value="MetI-like"/>
    <property type="match status" value="1"/>
</dbReference>
<reference evidence="10" key="1">
    <citation type="journal article" date="2013" name="Stand. Genomic Sci.">
        <title>Genome sequence of the thermophilic fresh-water bacterium Spirochaeta caldaria type strain (H1(T)), reclassification of Spirochaeta caldaria, Spirochaeta stenostrepta, and Spirochaeta zuelzerae in the genus Treponema as Treponema caldaria comb. nov., Treponema stenostrepta comb. nov., and Treponema zuelzerae comb. nov., and emendation of the genus Treponema.</title>
        <authorList>
            <person name="Abt B."/>
            <person name="Goker M."/>
            <person name="Scheuner C."/>
            <person name="Han C."/>
            <person name="Lu M."/>
            <person name="Misra M."/>
            <person name="Lapidus A."/>
            <person name="Nolan M."/>
            <person name="Lucas S."/>
            <person name="Hammon N."/>
            <person name="Deshpande S."/>
            <person name="Cheng J.F."/>
            <person name="Tapia R."/>
            <person name="Goodwin L.A."/>
            <person name="Pitluck S."/>
            <person name="Liolios K."/>
            <person name="Pagani I."/>
            <person name="Ivanova N."/>
            <person name="Mavromatis K."/>
            <person name="Mikhailova N."/>
            <person name="Huntemann M."/>
            <person name="Pati A."/>
            <person name="Chen A."/>
            <person name="Palaniappan K."/>
            <person name="Land M."/>
            <person name="Hauser L."/>
            <person name="Jeffries C.D."/>
            <person name="Rohde M."/>
            <person name="Spring S."/>
            <person name="Gronow S."/>
            <person name="Detter J.C."/>
            <person name="Bristow J."/>
            <person name="Eisen J.A."/>
            <person name="Markowitz V."/>
            <person name="Hugenholtz P."/>
            <person name="Kyrpides N.C."/>
            <person name="Woyke T."/>
            <person name="Klenk H.P."/>
        </authorList>
    </citation>
    <scope>NUCLEOTIDE SEQUENCE</scope>
    <source>
        <strain evidence="10">ATCC 51460 / DSM 7334 / H1</strain>
    </source>
</reference>
<dbReference type="PANTHER" id="PTHR43744:SF12">
    <property type="entry name" value="ABC TRANSPORTER PERMEASE PROTEIN MG189-RELATED"/>
    <property type="match status" value="1"/>
</dbReference>
<comment type="subcellular location">
    <subcellularLocation>
        <location evidence="1 7">Cell membrane</location>
        <topology evidence="1 7">Multi-pass membrane protein</topology>
    </subcellularLocation>
</comment>
<keyword evidence="10" id="KW-1185">Reference proteome</keyword>
<evidence type="ECO:0000256" key="3">
    <source>
        <dbReference type="ARBA" id="ARBA00022475"/>
    </source>
</evidence>
<feature type="transmembrane region" description="Helical" evidence="7">
    <location>
        <begin position="114"/>
        <end position="133"/>
    </location>
</feature>
<dbReference type="Proteomes" id="UP000000503">
    <property type="component" value="Chromosome"/>
</dbReference>
<dbReference type="InterPro" id="IPR000515">
    <property type="entry name" value="MetI-like"/>
</dbReference>
<evidence type="ECO:0000256" key="7">
    <source>
        <dbReference type="RuleBase" id="RU363032"/>
    </source>
</evidence>
<dbReference type="Pfam" id="PF00528">
    <property type="entry name" value="BPD_transp_1"/>
    <property type="match status" value="1"/>
</dbReference>
<feature type="transmembrane region" description="Helical" evidence="7">
    <location>
        <begin position="188"/>
        <end position="213"/>
    </location>
</feature>
<dbReference type="KEGG" id="scd:Spica_0312"/>
<feature type="transmembrane region" description="Helical" evidence="7">
    <location>
        <begin position="145"/>
        <end position="167"/>
    </location>
</feature>
<evidence type="ECO:0000313" key="9">
    <source>
        <dbReference type="EMBL" id="AEJ18478.1"/>
    </source>
</evidence>
<protein>
    <submittedName>
        <fullName evidence="9">ABC-type transporter, integral membrane subunit</fullName>
    </submittedName>
</protein>
<dbReference type="EMBL" id="CP002868">
    <property type="protein sequence ID" value="AEJ18478.1"/>
    <property type="molecule type" value="Genomic_DNA"/>
</dbReference>
<keyword evidence="5 7" id="KW-1133">Transmembrane helix</keyword>
<dbReference type="RefSeq" id="WP_013967790.1">
    <property type="nucleotide sequence ID" value="NC_015732.1"/>
</dbReference>
<dbReference type="HOGENOM" id="CLU_016047_1_2_12"/>
<accession>F8EZW5</accession>
<dbReference type="eggNOG" id="COG0395">
    <property type="taxonomic scope" value="Bacteria"/>
</dbReference>
<dbReference type="SUPFAM" id="SSF161098">
    <property type="entry name" value="MetI-like"/>
    <property type="match status" value="1"/>
</dbReference>
<dbReference type="AlphaFoldDB" id="F8EZW5"/>
<evidence type="ECO:0000256" key="1">
    <source>
        <dbReference type="ARBA" id="ARBA00004651"/>
    </source>
</evidence>
<feature type="transmembrane region" description="Helical" evidence="7">
    <location>
        <begin position="20"/>
        <end position="39"/>
    </location>
</feature>